<dbReference type="GO" id="GO:0022857">
    <property type="term" value="F:transmembrane transporter activity"/>
    <property type="evidence" value="ECO:0007669"/>
    <property type="project" value="InterPro"/>
</dbReference>
<gene>
    <name evidence="2" type="ORF">CACET_c00540</name>
</gene>
<dbReference type="AlphaFoldDB" id="A0A0G3W6P3"/>
<dbReference type="EMBL" id="CP009687">
    <property type="protein sequence ID" value="AKL93572.1"/>
    <property type="molecule type" value="Genomic_DNA"/>
</dbReference>
<keyword evidence="3" id="KW-1185">Reference proteome</keyword>
<organism evidence="2 3">
    <name type="scientific">Clostridium aceticum</name>
    <dbReference type="NCBI Taxonomy" id="84022"/>
    <lineage>
        <taxon>Bacteria</taxon>
        <taxon>Bacillati</taxon>
        <taxon>Bacillota</taxon>
        <taxon>Clostridia</taxon>
        <taxon>Eubacteriales</taxon>
        <taxon>Clostridiaceae</taxon>
        <taxon>Clostridium</taxon>
    </lineage>
</organism>
<evidence type="ECO:0000313" key="2">
    <source>
        <dbReference type="EMBL" id="AKL93572.1"/>
    </source>
</evidence>
<name>A0A0G3W6P3_9CLOT</name>
<keyword evidence="1" id="KW-1133">Transmembrane helix</keyword>
<feature type="transmembrane region" description="Helical" evidence="1">
    <location>
        <begin position="136"/>
        <end position="159"/>
    </location>
</feature>
<dbReference type="Pfam" id="PF12822">
    <property type="entry name" value="ECF_trnsprt"/>
    <property type="match status" value="1"/>
</dbReference>
<dbReference type="InterPro" id="IPR024529">
    <property type="entry name" value="ECF_trnsprt_substrate-spec"/>
</dbReference>
<dbReference type="STRING" id="84022.CACET_c00540"/>
<sequence>MLQQHMRKKYNIKTMTQIAMLIALSMIGATIKIQGSIAFDSMAAFFAALYIGPLAGGMVGVLGHLLSAATAGFPMTIPMHILVAFQMLVFVYVFGWVYTKAPSWVAILIGTFLNGPVGALLAVPVSLMLGFGGWPLFLMIWMPLTIASFANIVLATVVYKTISRGKR</sequence>
<feature type="transmembrane region" description="Helical" evidence="1">
    <location>
        <begin position="43"/>
        <end position="65"/>
    </location>
</feature>
<reference evidence="2 3" key="1">
    <citation type="submission" date="2014-10" db="EMBL/GenBank/DDBJ databases">
        <title>Genome sequence of Clostridium aceticum DSM 1496.</title>
        <authorList>
            <person name="Poehlein A."/>
            <person name="Schiel-Bengelsdorf B."/>
            <person name="Gottschalk G."/>
            <person name="Duerre P."/>
            <person name="Daniel R."/>
        </authorList>
    </citation>
    <scope>NUCLEOTIDE SEQUENCE [LARGE SCALE GENOMIC DNA]</scope>
    <source>
        <strain evidence="2 3">DSM 1496</strain>
    </source>
</reference>
<dbReference type="Proteomes" id="UP000035704">
    <property type="component" value="Chromosome"/>
</dbReference>
<feature type="transmembrane region" description="Helical" evidence="1">
    <location>
        <begin position="77"/>
        <end position="98"/>
    </location>
</feature>
<dbReference type="Gene3D" id="1.10.1760.20">
    <property type="match status" value="1"/>
</dbReference>
<protein>
    <submittedName>
        <fullName evidence="2">Alpha-ribazole transporter</fullName>
    </submittedName>
</protein>
<keyword evidence="1" id="KW-0812">Transmembrane</keyword>
<evidence type="ECO:0000256" key="1">
    <source>
        <dbReference type="SAM" id="Phobius"/>
    </source>
</evidence>
<dbReference type="KEGG" id="cace:CACET_c00540"/>
<accession>A0A0G3W6P3</accession>
<keyword evidence="1" id="KW-0472">Membrane</keyword>
<feature type="transmembrane region" description="Helical" evidence="1">
    <location>
        <begin position="105"/>
        <end position="130"/>
    </location>
</feature>
<proteinExistence type="predicted"/>
<feature type="transmembrane region" description="Helical" evidence="1">
    <location>
        <begin position="12"/>
        <end position="31"/>
    </location>
</feature>
<dbReference type="RefSeq" id="WP_242846915.1">
    <property type="nucleotide sequence ID" value="NZ_CP009687.1"/>
</dbReference>
<dbReference type="PATRIC" id="fig|84022.6.peg.46"/>
<evidence type="ECO:0000313" key="3">
    <source>
        <dbReference type="Proteomes" id="UP000035704"/>
    </source>
</evidence>